<dbReference type="InterPro" id="IPR009057">
    <property type="entry name" value="Homeodomain-like_sf"/>
</dbReference>
<gene>
    <name evidence="3" type="ORF">UFOPK2766_00286</name>
</gene>
<dbReference type="GO" id="GO:0000976">
    <property type="term" value="F:transcription cis-regulatory region binding"/>
    <property type="evidence" value="ECO:0007669"/>
    <property type="project" value="TreeGrafter"/>
</dbReference>
<dbReference type="AlphaFoldDB" id="A0A6J6S7A0"/>
<proteinExistence type="predicted"/>
<dbReference type="EMBL" id="CAEZYU010000008">
    <property type="protein sequence ID" value="CAB4730572.1"/>
    <property type="molecule type" value="Genomic_DNA"/>
</dbReference>
<sequence length="185" mass="20675">MNQRERILDEALRLMSAEGSAAMSMRQLALACGVQVAAIYHYFPSKDALLQSVFQERRYDTRLANQDHINGLAAEADVAERLRAVFNLFWAGALEEEEVLRLLLGEGLRNQAVALPTGSAMLELFRTGVIGLLEEYVPEIDDPEVVSEVFVAQIFAAFIQHIFDPLMKTDLIAERAARILVRSVL</sequence>
<organism evidence="3">
    <name type="scientific">freshwater metagenome</name>
    <dbReference type="NCBI Taxonomy" id="449393"/>
    <lineage>
        <taxon>unclassified sequences</taxon>
        <taxon>metagenomes</taxon>
        <taxon>ecological metagenomes</taxon>
    </lineage>
</organism>
<dbReference type="PROSITE" id="PS01081">
    <property type="entry name" value="HTH_TETR_1"/>
    <property type="match status" value="1"/>
</dbReference>
<protein>
    <submittedName>
        <fullName evidence="3">Unannotated protein</fullName>
    </submittedName>
</protein>
<dbReference type="PRINTS" id="PR00455">
    <property type="entry name" value="HTHTETR"/>
</dbReference>
<dbReference type="PANTHER" id="PTHR30055">
    <property type="entry name" value="HTH-TYPE TRANSCRIPTIONAL REGULATOR RUTR"/>
    <property type="match status" value="1"/>
</dbReference>
<dbReference type="PROSITE" id="PS50977">
    <property type="entry name" value="HTH_TETR_2"/>
    <property type="match status" value="1"/>
</dbReference>
<dbReference type="GO" id="GO:0003700">
    <property type="term" value="F:DNA-binding transcription factor activity"/>
    <property type="evidence" value="ECO:0007669"/>
    <property type="project" value="TreeGrafter"/>
</dbReference>
<evidence type="ECO:0000259" key="2">
    <source>
        <dbReference type="PROSITE" id="PS50977"/>
    </source>
</evidence>
<keyword evidence="1" id="KW-0238">DNA-binding</keyword>
<feature type="domain" description="HTH tetR-type" evidence="2">
    <location>
        <begin position="1"/>
        <end position="61"/>
    </location>
</feature>
<dbReference type="InterPro" id="IPR001647">
    <property type="entry name" value="HTH_TetR"/>
</dbReference>
<name>A0A6J6S7A0_9ZZZZ</name>
<evidence type="ECO:0000256" key="1">
    <source>
        <dbReference type="ARBA" id="ARBA00023125"/>
    </source>
</evidence>
<dbReference type="PANTHER" id="PTHR30055:SF226">
    <property type="entry name" value="HTH-TYPE TRANSCRIPTIONAL REGULATOR PKSA"/>
    <property type="match status" value="1"/>
</dbReference>
<accession>A0A6J6S7A0</accession>
<dbReference type="SUPFAM" id="SSF46689">
    <property type="entry name" value="Homeodomain-like"/>
    <property type="match status" value="1"/>
</dbReference>
<evidence type="ECO:0000313" key="3">
    <source>
        <dbReference type="EMBL" id="CAB4730572.1"/>
    </source>
</evidence>
<dbReference type="InterPro" id="IPR050109">
    <property type="entry name" value="HTH-type_TetR-like_transc_reg"/>
</dbReference>
<dbReference type="Gene3D" id="1.10.357.10">
    <property type="entry name" value="Tetracycline Repressor, domain 2"/>
    <property type="match status" value="1"/>
</dbReference>
<dbReference type="InterPro" id="IPR023772">
    <property type="entry name" value="DNA-bd_HTH_TetR-type_CS"/>
</dbReference>
<reference evidence="3" key="1">
    <citation type="submission" date="2020-05" db="EMBL/GenBank/DDBJ databases">
        <authorList>
            <person name="Chiriac C."/>
            <person name="Salcher M."/>
            <person name="Ghai R."/>
            <person name="Kavagutti S V."/>
        </authorList>
    </citation>
    <scope>NUCLEOTIDE SEQUENCE</scope>
</reference>
<dbReference type="Pfam" id="PF00440">
    <property type="entry name" value="TetR_N"/>
    <property type="match status" value="1"/>
</dbReference>